<feature type="binding site" evidence="6">
    <location>
        <position position="167"/>
    </location>
    <ligand>
        <name>NAD(+)</name>
        <dbReference type="ChEBI" id="CHEBI:57540"/>
    </ligand>
</feature>
<keyword evidence="6" id="KW-0067">ATP-binding</keyword>
<evidence type="ECO:0000256" key="3">
    <source>
        <dbReference type="ARBA" id="ARBA00022857"/>
    </source>
</evidence>
<dbReference type="SUPFAM" id="SSF111331">
    <property type="entry name" value="NAD kinase/diacylglycerol kinase-like"/>
    <property type="match status" value="1"/>
</dbReference>
<evidence type="ECO:0000256" key="5">
    <source>
        <dbReference type="ARBA" id="ARBA00047925"/>
    </source>
</evidence>
<dbReference type="InterPro" id="IPR016064">
    <property type="entry name" value="NAD/diacylglycerol_kinase_sf"/>
</dbReference>
<dbReference type="AlphaFoldDB" id="A0A7J0BGN1"/>
<gene>
    <name evidence="6 7" type="primary">nadK</name>
    <name evidence="7" type="ORF">DSM101010T_12580</name>
</gene>
<evidence type="ECO:0000256" key="6">
    <source>
        <dbReference type="HAMAP-Rule" id="MF_00361"/>
    </source>
</evidence>
<evidence type="ECO:0000256" key="2">
    <source>
        <dbReference type="ARBA" id="ARBA00022777"/>
    </source>
</evidence>
<keyword evidence="6" id="KW-0547">Nucleotide-binding</keyword>
<dbReference type="PANTHER" id="PTHR20275">
    <property type="entry name" value="NAD KINASE"/>
    <property type="match status" value="1"/>
</dbReference>
<reference evidence="7 8" key="1">
    <citation type="submission" date="2020-05" db="EMBL/GenBank/DDBJ databases">
        <title>Draft genome sequence of Desulfovibrio sp. strain HN2T.</title>
        <authorList>
            <person name="Ueno A."/>
            <person name="Tamazawa S."/>
            <person name="Tamamura S."/>
            <person name="Murakami T."/>
            <person name="Kiyama T."/>
            <person name="Inomata H."/>
            <person name="Amano Y."/>
            <person name="Miyakawa K."/>
            <person name="Tamaki H."/>
            <person name="Naganuma T."/>
            <person name="Kaneko K."/>
        </authorList>
    </citation>
    <scope>NUCLEOTIDE SEQUENCE [LARGE SCALE GENOMIC DNA]</scope>
    <source>
        <strain evidence="7 8">HN2</strain>
    </source>
</reference>
<comment type="caution">
    <text evidence="7">The sequence shown here is derived from an EMBL/GenBank/DDBJ whole genome shotgun (WGS) entry which is preliminary data.</text>
</comment>
<dbReference type="EMBL" id="BLVO01000012">
    <property type="protein sequence ID" value="GFM32893.1"/>
    <property type="molecule type" value="Genomic_DNA"/>
</dbReference>
<dbReference type="EC" id="2.7.1.23" evidence="6"/>
<keyword evidence="4 6" id="KW-0520">NAD</keyword>
<dbReference type="InterPro" id="IPR017438">
    <property type="entry name" value="ATP-NAD_kinase_N"/>
</dbReference>
<feature type="binding site" evidence="6">
    <location>
        <position position="169"/>
    </location>
    <ligand>
        <name>NAD(+)</name>
        <dbReference type="ChEBI" id="CHEBI:57540"/>
    </ligand>
</feature>
<sequence length="283" mass="30814">MSRTIHTVFIVTKAGHTAALELAASMKEWFLGRGCEAEVFENGRLQWQKVVFPATGGLVLVLGGDGTMLSVARRLVGSDIPVLGVNLGRVGFLTEVSVDEWQTQIERLFDERVRYVRRVALSCIVERSSHRIYSGVAVNDMVVHRGALARVIKLELHVQGERLGGLRADGLIVSSPTGSTGYAVSANGPLIHPDLNAFSVTPICPFLNALKPFVLCGDMELAIDIQDTDTDLYLTQDGQDGVILKAGDRVTISTAPKGLLVAELGCASYFERLRTRGFYKDQQ</sequence>
<dbReference type="HAMAP" id="MF_00361">
    <property type="entry name" value="NAD_kinase"/>
    <property type="match status" value="1"/>
</dbReference>
<organism evidence="7 8">
    <name type="scientific">Desulfovibrio subterraneus</name>
    <dbReference type="NCBI Taxonomy" id="2718620"/>
    <lineage>
        <taxon>Bacteria</taxon>
        <taxon>Pseudomonadati</taxon>
        <taxon>Thermodesulfobacteriota</taxon>
        <taxon>Desulfovibrionia</taxon>
        <taxon>Desulfovibrionales</taxon>
        <taxon>Desulfovibrionaceae</taxon>
        <taxon>Desulfovibrio</taxon>
    </lineage>
</organism>
<keyword evidence="6" id="KW-0963">Cytoplasm</keyword>
<dbReference type="GO" id="GO:0005737">
    <property type="term" value="C:cytoplasm"/>
    <property type="evidence" value="ECO:0007669"/>
    <property type="project" value="UniProtKB-SubCell"/>
</dbReference>
<dbReference type="Gene3D" id="2.60.200.30">
    <property type="entry name" value="Probable inorganic polyphosphate/atp-NAD kinase, domain 2"/>
    <property type="match status" value="1"/>
</dbReference>
<comment type="subcellular location">
    <subcellularLocation>
        <location evidence="6">Cytoplasm</location>
    </subcellularLocation>
</comment>
<keyword evidence="8" id="KW-1185">Reference proteome</keyword>
<dbReference type="Gene3D" id="3.40.50.10330">
    <property type="entry name" value="Probable inorganic polyphosphate/atp-NAD kinase, domain 1"/>
    <property type="match status" value="1"/>
</dbReference>
<dbReference type="Pfam" id="PF20143">
    <property type="entry name" value="NAD_kinase_C"/>
    <property type="match status" value="1"/>
</dbReference>
<dbReference type="Proteomes" id="UP000503840">
    <property type="component" value="Unassembled WGS sequence"/>
</dbReference>
<comment type="catalytic activity">
    <reaction evidence="5 6">
        <text>NAD(+) + ATP = ADP + NADP(+) + H(+)</text>
        <dbReference type="Rhea" id="RHEA:18629"/>
        <dbReference type="ChEBI" id="CHEBI:15378"/>
        <dbReference type="ChEBI" id="CHEBI:30616"/>
        <dbReference type="ChEBI" id="CHEBI:57540"/>
        <dbReference type="ChEBI" id="CHEBI:58349"/>
        <dbReference type="ChEBI" id="CHEBI:456216"/>
        <dbReference type="EC" id="2.7.1.23"/>
    </reaction>
</comment>
<dbReference type="InterPro" id="IPR017437">
    <property type="entry name" value="ATP-NAD_kinase_PpnK-typ_C"/>
</dbReference>
<feature type="binding site" evidence="6">
    <location>
        <position position="239"/>
    </location>
    <ligand>
        <name>NAD(+)</name>
        <dbReference type="ChEBI" id="CHEBI:57540"/>
    </ligand>
</feature>
<dbReference type="GO" id="GO:0005524">
    <property type="term" value="F:ATP binding"/>
    <property type="evidence" value="ECO:0007669"/>
    <property type="project" value="UniProtKB-KW"/>
</dbReference>
<comment type="similarity">
    <text evidence="6">Belongs to the NAD kinase family.</text>
</comment>
<protein>
    <recommendedName>
        <fullName evidence="6">NAD kinase</fullName>
        <ecNumber evidence="6">2.7.1.23</ecNumber>
    </recommendedName>
    <alternativeName>
        <fullName evidence="6">ATP-dependent NAD kinase</fullName>
    </alternativeName>
</protein>
<dbReference type="Pfam" id="PF01513">
    <property type="entry name" value="NAD_kinase"/>
    <property type="match status" value="1"/>
</dbReference>
<dbReference type="GO" id="GO:0003951">
    <property type="term" value="F:NAD+ kinase activity"/>
    <property type="evidence" value="ECO:0007669"/>
    <property type="project" value="UniProtKB-UniRule"/>
</dbReference>
<name>A0A7J0BGN1_9BACT</name>
<comment type="cofactor">
    <cofactor evidence="6">
        <name>a divalent metal cation</name>
        <dbReference type="ChEBI" id="CHEBI:60240"/>
    </cofactor>
</comment>
<dbReference type="GO" id="GO:0019674">
    <property type="term" value="P:NAD+ metabolic process"/>
    <property type="evidence" value="ECO:0007669"/>
    <property type="project" value="InterPro"/>
</dbReference>
<feature type="binding site" evidence="6">
    <location>
        <begin position="139"/>
        <end position="140"/>
    </location>
    <ligand>
        <name>NAD(+)</name>
        <dbReference type="ChEBI" id="CHEBI:57540"/>
    </ligand>
</feature>
<dbReference type="RefSeq" id="WP_174404554.1">
    <property type="nucleotide sequence ID" value="NZ_BLVO01000012.1"/>
</dbReference>
<feature type="binding site" evidence="6">
    <location>
        <begin position="65"/>
        <end position="66"/>
    </location>
    <ligand>
        <name>NAD(+)</name>
        <dbReference type="ChEBI" id="CHEBI:57540"/>
    </ligand>
</feature>
<keyword evidence="2 6" id="KW-0418">Kinase</keyword>
<feature type="binding site" evidence="6">
    <location>
        <begin position="180"/>
        <end position="185"/>
    </location>
    <ligand>
        <name>NAD(+)</name>
        <dbReference type="ChEBI" id="CHEBI:57540"/>
    </ligand>
</feature>
<evidence type="ECO:0000256" key="4">
    <source>
        <dbReference type="ARBA" id="ARBA00023027"/>
    </source>
</evidence>
<feature type="binding site" evidence="6">
    <location>
        <position position="150"/>
    </location>
    <ligand>
        <name>NAD(+)</name>
        <dbReference type="ChEBI" id="CHEBI:57540"/>
    </ligand>
</feature>
<evidence type="ECO:0000256" key="1">
    <source>
        <dbReference type="ARBA" id="ARBA00022679"/>
    </source>
</evidence>
<keyword evidence="3 6" id="KW-0521">NADP</keyword>
<comment type="function">
    <text evidence="6">Involved in the regulation of the intracellular balance of NAD and NADP, and is a key enzyme in the biosynthesis of NADP. Catalyzes specifically the phosphorylation on 2'-hydroxyl of the adenosine moiety of NAD to yield NADP.</text>
</comment>
<proteinExistence type="inferred from homology"/>
<feature type="active site" description="Proton acceptor" evidence="6">
    <location>
        <position position="65"/>
    </location>
</feature>
<dbReference type="GO" id="GO:0051287">
    <property type="term" value="F:NAD binding"/>
    <property type="evidence" value="ECO:0007669"/>
    <property type="project" value="UniProtKB-ARBA"/>
</dbReference>
<keyword evidence="1 6" id="KW-0808">Transferase</keyword>
<dbReference type="InterPro" id="IPR002504">
    <property type="entry name" value="NADK"/>
</dbReference>
<dbReference type="PANTHER" id="PTHR20275:SF0">
    <property type="entry name" value="NAD KINASE"/>
    <property type="match status" value="1"/>
</dbReference>
<evidence type="ECO:0000313" key="8">
    <source>
        <dbReference type="Proteomes" id="UP000503840"/>
    </source>
</evidence>
<evidence type="ECO:0000313" key="7">
    <source>
        <dbReference type="EMBL" id="GFM32893.1"/>
    </source>
</evidence>
<dbReference type="GO" id="GO:0046872">
    <property type="term" value="F:metal ion binding"/>
    <property type="evidence" value="ECO:0007669"/>
    <property type="project" value="UniProtKB-UniRule"/>
</dbReference>
<accession>A0A7J0BGN1</accession>
<dbReference type="GO" id="GO:0006741">
    <property type="term" value="P:NADP+ biosynthetic process"/>
    <property type="evidence" value="ECO:0007669"/>
    <property type="project" value="UniProtKB-UniRule"/>
</dbReference>
<comment type="caution">
    <text evidence="6">Lacks conserved residue(s) required for the propagation of feature annotation.</text>
</comment>